<dbReference type="STRING" id="1936003.STSP2_01441"/>
<evidence type="ECO:0000256" key="3">
    <source>
        <dbReference type="ARBA" id="ARBA00022553"/>
    </source>
</evidence>
<dbReference type="RefSeq" id="WP_146661152.1">
    <property type="nucleotide sequence ID" value="NZ_CP019791.1"/>
</dbReference>
<evidence type="ECO:0000256" key="4">
    <source>
        <dbReference type="ARBA" id="ARBA00022598"/>
    </source>
</evidence>
<dbReference type="AlphaFoldDB" id="A0A1U9NK16"/>
<comment type="function">
    <text evidence="11">Catalyzes the activation of phenylacetic acid (PA) to phenylacetyl-CoA (PA-CoA).</text>
</comment>
<evidence type="ECO:0000256" key="5">
    <source>
        <dbReference type="ARBA" id="ARBA00022741"/>
    </source>
</evidence>
<evidence type="ECO:0000313" key="14">
    <source>
        <dbReference type="EMBL" id="AQT68283.1"/>
    </source>
</evidence>
<dbReference type="EMBL" id="CP019791">
    <property type="protein sequence ID" value="AQT68283.1"/>
    <property type="molecule type" value="Genomic_DNA"/>
</dbReference>
<dbReference type="PANTHER" id="PTHR43439:SF2">
    <property type="entry name" value="ENZYME, PUTATIVE (JCVI)-RELATED"/>
    <property type="match status" value="1"/>
</dbReference>
<dbReference type="InterPro" id="IPR028154">
    <property type="entry name" value="AMP-dep_Lig_C"/>
</dbReference>
<dbReference type="Proteomes" id="UP000189674">
    <property type="component" value="Chromosome"/>
</dbReference>
<dbReference type="OrthoDB" id="580775at2"/>
<feature type="domain" description="AMP-dependent synthetase/ligase" evidence="12">
    <location>
        <begin position="81"/>
        <end position="287"/>
    </location>
</feature>
<dbReference type="KEGG" id="alus:STSP2_01441"/>
<comment type="subunit">
    <text evidence="1">Monomer.</text>
</comment>
<dbReference type="FunFam" id="3.40.50.12780:FF:000016">
    <property type="entry name" value="Phenylacetate-coenzyme A ligase"/>
    <property type="match status" value="1"/>
</dbReference>
<dbReference type="GO" id="GO:0000166">
    <property type="term" value="F:nucleotide binding"/>
    <property type="evidence" value="ECO:0007669"/>
    <property type="project" value="UniProtKB-KW"/>
</dbReference>
<keyword evidence="15" id="KW-1185">Reference proteome</keyword>
<dbReference type="GO" id="GO:0010124">
    <property type="term" value="P:phenylacetate catabolic process"/>
    <property type="evidence" value="ECO:0007669"/>
    <property type="project" value="UniProtKB-UniRule"/>
</dbReference>
<dbReference type="CDD" id="cd05913">
    <property type="entry name" value="PaaK"/>
    <property type="match status" value="1"/>
</dbReference>
<keyword evidence="2" id="KW-0596">Phosphopantetheine</keyword>
<keyword evidence="5 11" id="KW-0547">Nucleotide-binding</keyword>
<dbReference type="Gene3D" id="3.30.300.30">
    <property type="match status" value="1"/>
</dbReference>
<dbReference type="PANTHER" id="PTHR43439">
    <property type="entry name" value="PHENYLACETATE-COENZYME A LIGASE"/>
    <property type="match status" value="1"/>
</dbReference>
<organism evidence="14 15">
    <name type="scientific">Anaerohalosphaera lusitana</name>
    <dbReference type="NCBI Taxonomy" id="1936003"/>
    <lineage>
        <taxon>Bacteria</taxon>
        <taxon>Pseudomonadati</taxon>
        <taxon>Planctomycetota</taxon>
        <taxon>Phycisphaerae</taxon>
        <taxon>Sedimentisphaerales</taxon>
        <taxon>Anaerohalosphaeraceae</taxon>
        <taxon>Anaerohalosphaera</taxon>
    </lineage>
</organism>
<feature type="domain" description="AMP-dependent ligase C-terminal" evidence="13">
    <location>
        <begin position="337"/>
        <end position="433"/>
    </location>
</feature>
<evidence type="ECO:0000256" key="2">
    <source>
        <dbReference type="ARBA" id="ARBA00022450"/>
    </source>
</evidence>
<dbReference type="InterPro" id="IPR011880">
    <property type="entry name" value="PA_CoA_ligase"/>
</dbReference>
<proteinExistence type="inferred from homology"/>
<dbReference type="InterPro" id="IPR045851">
    <property type="entry name" value="AMP-bd_C_sf"/>
</dbReference>
<evidence type="ECO:0000259" key="13">
    <source>
        <dbReference type="Pfam" id="PF14535"/>
    </source>
</evidence>
<gene>
    <name evidence="14" type="ORF">STSP2_01441</name>
</gene>
<evidence type="ECO:0000256" key="11">
    <source>
        <dbReference type="PIRNR" id="PIRNR006444"/>
    </source>
</evidence>
<comment type="pathway">
    <text evidence="6 11">Aromatic compound metabolism; phenylacetate degradation.</text>
</comment>
<evidence type="ECO:0000256" key="6">
    <source>
        <dbReference type="ARBA" id="ARBA00060591"/>
    </source>
</evidence>
<name>A0A1U9NK16_9BACT</name>
<dbReference type="InterPro" id="IPR000873">
    <property type="entry name" value="AMP-dep_synth/lig_dom"/>
</dbReference>
<evidence type="ECO:0000259" key="12">
    <source>
        <dbReference type="Pfam" id="PF00501"/>
    </source>
</evidence>
<dbReference type="InterPro" id="IPR051414">
    <property type="entry name" value="Adenylate-forming_Reductase"/>
</dbReference>
<dbReference type="Pfam" id="PF14535">
    <property type="entry name" value="AMP-binding_C_2"/>
    <property type="match status" value="1"/>
</dbReference>
<keyword evidence="3" id="KW-0597">Phosphoprotein</keyword>
<keyword evidence="4 11" id="KW-0436">Ligase</keyword>
<dbReference type="Gene3D" id="3.40.50.12780">
    <property type="entry name" value="N-terminal domain of ligase-like"/>
    <property type="match status" value="1"/>
</dbReference>
<dbReference type="PIRSF" id="PIRSF006444">
    <property type="entry name" value="PaaK"/>
    <property type="match status" value="1"/>
</dbReference>
<reference evidence="15" key="1">
    <citation type="submission" date="2017-02" db="EMBL/GenBank/DDBJ databases">
        <title>Comparative genomics and description of representatives of a novel lineage of planctomycetes thriving in anoxic sediments.</title>
        <authorList>
            <person name="Spring S."/>
            <person name="Bunk B."/>
            <person name="Sproer C."/>
        </authorList>
    </citation>
    <scope>NUCLEOTIDE SEQUENCE [LARGE SCALE GENOMIC DNA]</scope>
    <source>
        <strain evidence="15">ST-NAGAB-D1</strain>
    </source>
</reference>
<dbReference type="GO" id="GO:0047475">
    <property type="term" value="F:phenylacetate-CoA ligase activity"/>
    <property type="evidence" value="ECO:0007669"/>
    <property type="project" value="UniProtKB-EC"/>
</dbReference>
<evidence type="ECO:0000256" key="9">
    <source>
        <dbReference type="ARBA" id="ARBA00068695"/>
    </source>
</evidence>
<comment type="similarity">
    <text evidence="7 11">Belongs to the phenylacetyl-CoA ligase family.</text>
</comment>
<evidence type="ECO:0000256" key="10">
    <source>
        <dbReference type="ARBA" id="ARBA00075111"/>
    </source>
</evidence>
<accession>A0A1U9NK16</accession>
<dbReference type="UniPathway" id="UPA00930"/>
<dbReference type="EC" id="6.2.1.30" evidence="8 11"/>
<comment type="catalytic activity">
    <reaction evidence="11">
        <text>2-phenylacetate + ATP + CoA = phenylacetyl-CoA + AMP + diphosphate</text>
        <dbReference type="Rhea" id="RHEA:20956"/>
        <dbReference type="ChEBI" id="CHEBI:18401"/>
        <dbReference type="ChEBI" id="CHEBI:30616"/>
        <dbReference type="ChEBI" id="CHEBI:33019"/>
        <dbReference type="ChEBI" id="CHEBI:57287"/>
        <dbReference type="ChEBI" id="CHEBI:57390"/>
        <dbReference type="ChEBI" id="CHEBI:456215"/>
        <dbReference type="EC" id="6.2.1.30"/>
    </reaction>
</comment>
<dbReference type="InterPro" id="IPR042099">
    <property type="entry name" value="ANL_N_sf"/>
</dbReference>
<dbReference type="Pfam" id="PF00501">
    <property type="entry name" value="AMP-binding"/>
    <property type="match status" value="1"/>
</dbReference>
<dbReference type="SUPFAM" id="SSF56801">
    <property type="entry name" value="Acetyl-CoA synthetase-like"/>
    <property type="match status" value="1"/>
</dbReference>
<evidence type="ECO:0000313" key="15">
    <source>
        <dbReference type="Proteomes" id="UP000189674"/>
    </source>
</evidence>
<protein>
    <recommendedName>
        <fullName evidence="9 11">Phenylacetate-coenzyme A ligase</fullName>
        <ecNumber evidence="8 11">6.2.1.30</ecNumber>
    </recommendedName>
    <alternativeName>
        <fullName evidence="10 11">Phenylacetyl-CoA ligase</fullName>
    </alternativeName>
</protein>
<evidence type="ECO:0000256" key="7">
    <source>
        <dbReference type="ARBA" id="ARBA00061566"/>
    </source>
</evidence>
<evidence type="ECO:0000256" key="8">
    <source>
        <dbReference type="ARBA" id="ARBA00066629"/>
    </source>
</evidence>
<sequence>MQVPFWDERIETASRGDLEALQLERLKKVVDSAFKTPFYKKRLAKAGMSSSDDIKSLEDLKKIPFTTKDDLRKSFPKGLLACDMDEVNRIHSSSGTTGIPTVIYFSGEDVDTWTDLVARCVVCTGASKKDVFQNMMTYGLFTGGLGLHYGAEKAGMTVIPVSSGNTLRQVQIMQDFQTSVVHATPSYMLHIRTVLDENDISLKQLNLQKAFIGAEPHSENVRKKIEELYNIDAYNSYGLSEMNGPGLAFECVHKAGMHFWEDGYIVEIVDPETDENLEDGEPGEVIVTNLIRHATPLMRYRTRDLASILPGQCECGRTHRRLSRIKGRTDDMLIINGVNVFPSQIEEVIMKIPEVGTNYQICLDKQGALDRLTVQVEIYSKMFTGSAGELENLRHRIVEKLKGTITIKPLVKLHEPGFLPVYEGKAKRVIDERPKDEQ</sequence>
<evidence type="ECO:0000256" key="1">
    <source>
        <dbReference type="ARBA" id="ARBA00011245"/>
    </source>
</evidence>